<dbReference type="OrthoDB" id="3068835at2759"/>
<dbReference type="VEuPathDB" id="FungiDB:SCHCODRAFT_02612861"/>
<protein>
    <submittedName>
        <fullName evidence="2">Uncharacterized protein</fullName>
    </submittedName>
</protein>
<dbReference type="AlphaFoldDB" id="D8PN34"/>
<feature type="non-terminal residue" evidence="2">
    <location>
        <position position="433"/>
    </location>
</feature>
<proteinExistence type="predicted"/>
<name>D8PN34_SCHCM</name>
<accession>D8PN34</accession>
<dbReference type="PANTHER" id="PTHR38887:SF1">
    <property type="entry name" value="RAS MODIFICATION PROTEIN ERF4"/>
    <property type="match status" value="1"/>
</dbReference>
<dbReference type="InParanoid" id="D8PN34"/>
<feature type="region of interest" description="Disordered" evidence="1">
    <location>
        <begin position="246"/>
        <end position="362"/>
    </location>
</feature>
<feature type="compositionally biased region" description="Basic and acidic residues" evidence="1">
    <location>
        <begin position="246"/>
        <end position="258"/>
    </location>
</feature>
<feature type="region of interest" description="Disordered" evidence="1">
    <location>
        <begin position="405"/>
        <end position="433"/>
    </location>
</feature>
<evidence type="ECO:0000256" key="1">
    <source>
        <dbReference type="SAM" id="MobiDB-lite"/>
    </source>
</evidence>
<feature type="compositionally biased region" description="Basic and acidic residues" evidence="1">
    <location>
        <begin position="265"/>
        <end position="361"/>
    </location>
</feature>
<keyword evidence="3" id="KW-1185">Reference proteome</keyword>
<organism evidence="3">
    <name type="scientific">Schizophyllum commune (strain H4-8 / FGSC 9210)</name>
    <name type="common">Split gill fungus</name>
    <dbReference type="NCBI Taxonomy" id="578458"/>
    <lineage>
        <taxon>Eukaryota</taxon>
        <taxon>Fungi</taxon>
        <taxon>Dikarya</taxon>
        <taxon>Basidiomycota</taxon>
        <taxon>Agaricomycotina</taxon>
        <taxon>Agaricomycetes</taxon>
        <taxon>Agaricomycetidae</taxon>
        <taxon>Agaricales</taxon>
        <taxon>Schizophyllaceae</taxon>
        <taxon>Schizophyllum</taxon>
    </lineage>
</organism>
<dbReference type="Proteomes" id="UP000007431">
    <property type="component" value="Unassembled WGS sequence"/>
</dbReference>
<evidence type="ECO:0000313" key="2">
    <source>
        <dbReference type="EMBL" id="EFJ02196.1"/>
    </source>
</evidence>
<dbReference type="GeneID" id="9597542"/>
<dbReference type="OMA" id="VAKLEWL"/>
<evidence type="ECO:0000313" key="3">
    <source>
        <dbReference type="Proteomes" id="UP000007431"/>
    </source>
</evidence>
<reference evidence="2 3" key="1">
    <citation type="journal article" date="2010" name="Nat. Biotechnol.">
        <title>Genome sequence of the model mushroom Schizophyllum commune.</title>
        <authorList>
            <person name="Ohm R.A."/>
            <person name="de Jong J.F."/>
            <person name="Lugones L.G."/>
            <person name="Aerts A."/>
            <person name="Kothe E."/>
            <person name="Stajich J.E."/>
            <person name="de Vries R.P."/>
            <person name="Record E."/>
            <person name="Levasseur A."/>
            <person name="Baker S.E."/>
            <person name="Bartholomew K.A."/>
            <person name="Coutinho P.M."/>
            <person name="Erdmann S."/>
            <person name="Fowler T.J."/>
            <person name="Gathman A.C."/>
            <person name="Lombard V."/>
            <person name="Henrissat B."/>
            <person name="Knabe N."/>
            <person name="Kuees U."/>
            <person name="Lilly W.W."/>
            <person name="Lindquist E."/>
            <person name="Lucas S."/>
            <person name="Magnuson J.K."/>
            <person name="Piumi F."/>
            <person name="Raudaskoski M."/>
            <person name="Salamov A."/>
            <person name="Schmutz J."/>
            <person name="Schwarze F.W.M.R."/>
            <person name="vanKuyk P.A."/>
            <person name="Horton J.S."/>
            <person name="Grigoriev I.V."/>
            <person name="Woesten H.A.B."/>
        </authorList>
    </citation>
    <scope>NUCLEOTIDE SEQUENCE [LARGE SCALE GENOMIC DNA]</scope>
    <source>
        <strain evidence="3">H4-8 / FGSC 9210</strain>
    </source>
</reference>
<dbReference type="EMBL" id="GL377302">
    <property type="protein sequence ID" value="EFJ02196.1"/>
    <property type="molecule type" value="Genomic_DNA"/>
</dbReference>
<sequence length="433" mass="49330">MAAQNNGDNGVQLARDSQFLIDSFLPPTVSHPSKLYRLPLPLCLPQIATGSPFARGYNPILHQAVDLPMEEFIAFLDGLNLAIVASPSLRVVSLAGKVLGLIPHHWAMIASTAIDVGAQAGMRILSKTLTDRYLRAANLRVFRPRGLAARICTTDAMMLLLGMDPNASTSSLSTLVSPQPVSRTATSRGVTQVKVDYTMAGIQRRLAMLGNAALPVSFDVPQPAKAKGAMDTMQSWGVKFDEMAAARQERKRMRQQEKRARKMDKRAGKQERREEKDASKYERKAEKQMEKQEKRAEKHERKAEKHPDKMDKRVEKEQRKADKRERKDEKHALKDERRAEKREDKEERRMEKRAEKEEKRERRARNAILWLVIVDAARDREIMGISEADNERDVEVVTEQAWRQEVDHELSEDEELEYADEKAVPEAYGAHKY</sequence>
<dbReference type="InterPro" id="IPR053221">
    <property type="entry name" value="Burnettramic_acid_biosynth"/>
</dbReference>
<dbReference type="KEGG" id="scm:SCHCO_02612861"/>
<gene>
    <name evidence="2" type="ORF">SCHCODRAFT_103622</name>
</gene>
<dbReference type="PANTHER" id="PTHR38887">
    <property type="entry name" value="CHROMOSOME 21, WHOLE GENOME SHOTGUN SEQUENCE"/>
    <property type="match status" value="1"/>
</dbReference>
<dbReference type="HOGENOM" id="CLU_048462_0_0_1"/>
<dbReference type="RefSeq" id="XP_003037098.1">
    <property type="nucleotide sequence ID" value="XM_003037052.1"/>
</dbReference>
<dbReference type="eggNOG" id="ENOG502S9HR">
    <property type="taxonomic scope" value="Eukaryota"/>
</dbReference>